<proteinExistence type="predicted"/>
<protein>
    <submittedName>
        <fullName evidence="1">Uncharacterized protein</fullName>
    </submittedName>
</protein>
<organism evidence="1 2">
    <name type="scientific">Eiseniibacteriota bacterium</name>
    <dbReference type="NCBI Taxonomy" id="2212470"/>
    <lineage>
        <taxon>Bacteria</taxon>
        <taxon>Candidatus Eiseniibacteriota</taxon>
    </lineage>
</organism>
<dbReference type="EMBL" id="JAHJDP010000116">
    <property type="protein sequence ID" value="MBU2693164.1"/>
    <property type="molecule type" value="Genomic_DNA"/>
</dbReference>
<accession>A0A948S0X3</accession>
<evidence type="ECO:0000313" key="1">
    <source>
        <dbReference type="EMBL" id="MBU2693164.1"/>
    </source>
</evidence>
<dbReference type="Proteomes" id="UP000777784">
    <property type="component" value="Unassembled WGS sequence"/>
</dbReference>
<name>A0A948S0X3_UNCEI</name>
<reference evidence="1" key="1">
    <citation type="submission" date="2021-05" db="EMBL/GenBank/DDBJ databases">
        <title>Energy efficiency and biological interactions define the core microbiome of deep oligotrophic groundwater.</title>
        <authorList>
            <person name="Mehrshad M."/>
            <person name="Lopez-Fernandez M."/>
            <person name="Bell E."/>
            <person name="Bernier-Latmani R."/>
            <person name="Bertilsson S."/>
            <person name="Dopson M."/>
        </authorList>
    </citation>
    <scope>NUCLEOTIDE SEQUENCE</scope>
    <source>
        <strain evidence="1">Modern_marine.mb.64</strain>
    </source>
</reference>
<gene>
    <name evidence="1" type="ORF">KJ970_19790</name>
</gene>
<sequence length="304" mass="34054">MRYLLSKAYQVVGFVLGIFLMGLMISPVMAEDPVGRISIGVNFGIAGLAMDDVNREIDRGNDYLRFKGLTTMDRLSSGYNVYGDFKTALKDPFYISLGYGTLTALSEVSYNQILSAKADATVIFGRLLYAIPWRPFENGRLFVGGGGVLLRDAVLEIGHERDEEAKVPERKEIISFKGSGSGFQFDILGEYLIGDHMTFMMNAGYRFATADYDDWSIAIRHADHQAYRGIDAFADDEQLFWAYRDIDAFLLHSFLQDPGNRPDPDDEEAANADGPPINTLKVVDNLNLDFSGARFEVGLRFYFF</sequence>
<evidence type="ECO:0000313" key="2">
    <source>
        <dbReference type="Proteomes" id="UP000777784"/>
    </source>
</evidence>
<comment type="caution">
    <text evidence="1">The sequence shown here is derived from an EMBL/GenBank/DDBJ whole genome shotgun (WGS) entry which is preliminary data.</text>
</comment>
<dbReference type="AlphaFoldDB" id="A0A948S0X3"/>